<feature type="region of interest" description="Disordered" evidence="8">
    <location>
        <begin position="137"/>
        <end position="216"/>
    </location>
</feature>
<dbReference type="GO" id="GO:0006508">
    <property type="term" value="P:proteolysis"/>
    <property type="evidence" value="ECO:0007669"/>
    <property type="project" value="UniProtKB-KW"/>
</dbReference>
<keyword evidence="6" id="KW-0378">Hydrolase</keyword>
<keyword evidence="5" id="KW-0833">Ubl conjugation pathway</keyword>
<dbReference type="GO" id="GO:0016579">
    <property type="term" value="P:protein deubiquitination"/>
    <property type="evidence" value="ECO:0007669"/>
    <property type="project" value="InterPro"/>
</dbReference>
<sequence length="996" mass="110822">MPGSTVMVDHGVSNGNGGSSGGKGGKRPLPHIEDITSVTVEIEAYTPIERVLQMAETYLRQAESSKNFGRPDLALKDYIRATTIIVTEIKKMKGWVSMQNDNKAQWERYQRLLKQIDTAHGDFAAIKAEIKADNARTGVKPINHGPISTAGANGHGHRTAHSISSNRVSSAKGQSLLTSPPTSPQPRAKPIVHPKPQSLHGNALRPSGGGESRATQAQQLAERFANLRINPAQSSHKQTPQTITSPTKSSVDATFADLPKVPDAIYNPPRGTISNEAAQLPSSTPNMFSRTVPTVPVSLSKPISPPPATPELFVTAKALGAADLEAITQALDKSREYITLDELYEALDNETVLLIDIRPREEFDRAHISSSAPVCCIEPEVLARPEISANQIADSMILAPAAEQLLFENRHAFRRIVFYDQNSRAINAQPKTPQEKAINAMFVALEFYDFPGRFLERPGPRPAAEEGDGRRAAAPKPQAKLLSGGFDAWVQAGNPVGTSFTKVEHKYKASRPPREYYNQPHKWVPRPIQDPAEIKRWEALAINRTYEDFFSRYPAIDLRESMTSPVVGDKRPAVSLPPVRPPPAVPRRSYTGLADVGDVEAIGRAPRRQAGVYLRTGISNPGSWCYANSLLQALFASWGFSSEIYGGDWLRLYQVPLKPGETAQGQLLMRFLMSIFNELQRKAEKTIYPIDFMEYLQRIHRASFGRVVSNENVFGTNYQQDVLEFYDWLMSIVNDETNIHRDQADLGSRDYAPRDGSYTACAIDYWTRWTQRSASLVDKYFRGVEVTTLRCTNNRCNTVTRRYSTFQTLNVTVDPATDPVSMMALLRNQTQRERVTATCDVCAATEKWSTTKLARLPDRLAVCLLRSTFIAGVPGKITNTITFDFVNVDLTPFMAEEDRGNAGNLDHHYAGDMTYDVYAVTVHIGETSRSGHYITYVREWESGNPHDWIKLNDTTVTRVRVGSPRPRPPGDVTDELWSARGNDSGAYMIYLRRRGY</sequence>
<dbReference type="Proteomes" id="UP001301958">
    <property type="component" value="Unassembled WGS sequence"/>
</dbReference>
<keyword evidence="4" id="KW-0645">Protease</keyword>
<dbReference type="InterPro" id="IPR028889">
    <property type="entry name" value="USP"/>
</dbReference>
<feature type="region of interest" description="Disordered" evidence="8">
    <location>
        <begin position="1"/>
        <end position="30"/>
    </location>
</feature>
<dbReference type="InterPro" id="IPR001763">
    <property type="entry name" value="Rhodanese-like_dom"/>
</dbReference>
<evidence type="ECO:0000256" key="7">
    <source>
        <dbReference type="ARBA" id="ARBA00022807"/>
    </source>
</evidence>
<evidence type="ECO:0000256" key="1">
    <source>
        <dbReference type="ARBA" id="ARBA00000707"/>
    </source>
</evidence>
<comment type="catalytic activity">
    <reaction evidence="1">
        <text>Thiol-dependent hydrolysis of ester, thioester, amide, peptide and isopeptide bonds formed by the C-terminal Gly of ubiquitin (a 76-residue protein attached to proteins as an intracellular targeting signal).</text>
        <dbReference type="EC" id="3.4.19.12"/>
    </reaction>
</comment>
<evidence type="ECO:0000259" key="9">
    <source>
        <dbReference type="PROSITE" id="PS50206"/>
    </source>
</evidence>
<dbReference type="PROSITE" id="PS50206">
    <property type="entry name" value="RHODANESE_3"/>
    <property type="match status" value="1"/>
</dbReference>
<feature type="compositionally biased region" description="Polar residues" evidence="8">
    <location>
        <begin position="161"/>
        <end position="173"/>
    </location>
</feature>
<organism evidence="11 12">
    <name type="scientific">Podospora fimiseda</name>
    <dbReference type="NCBI Taxonomy" id="252190"/>
    <lineage>
        <taxon>Eukaryota</taxon>
        <taxon>Fungi</taxon>
        <taxon>Dikarya</taxon>
        <taxon>Ascomycota</taxon>
        <taxon>Pezizomycotina</taxon>
        <taxon>Sordariomycetes</taxon>
        <taxon>Sordariomycetidae</taxon>
        <taxon>Sordariales</taxon>
        <taxon>Podosporaceae</taxon>
        <taxon>Podospora</taxon>
    </lineage>
</organism>
<comment type="caution">
    <text evidence="11">The sequence shown here is derived from an EMBL/GenBank/DDBJ whole genome shotgun (WGS) entry which is preliminary data.</text>
</comment>
<reference evidence="11" key="2">
    <citation type="submission" date="2023-05" db="EMBL/GenBank/DDBJ databases">
        <authorList>
            <consortium name="Lawrence Berkeley National Laboratory"/>
            <person name="Steindorff A."/>
            <person name="Hensen N."/>
            <person name="Bonometti L."/>
            <person name="Westerberg I."/>
            <person name="Brannstrom I.O."/>
            <person name="Guillou S."/>
            <person name="Cros-Aarteil S."/>
            <person name="Calhoun S."/>
            <person name="Haridas S."/>
            <person name="Kuo A."/>
            <person name="Mondo S."/>
            <person name="Pangilinan J."/>
            <person name="Riley R."/>
            <person name="Labutti K."/>
            <person name="Andreopoulos B."/>
            <person name="Lipzen A."/>
            <person name="Chen C."/>
            <person name="Yanf M."/>
            <person name="Daum C."/>
            <person name="Ng V."/>
            <person name="Clum A."/>
            <person name="Ohm R."/>
            <person name="Martin F."/>
            <person name="Silar P."/>
            <person name="Natvig D."/>
            <person name="Lalanne C."/>
            <person name="Gautier V."/>
            <person name="Ament-Velasquez S.L."/>
            <person name="Kruys A."/>
            <person name="Hutchinson M.I."/>
            <person name="Powell A.J."/>
            <person name="Barry K."/>
            <person name="Miller A.N."/>
            <person name="Grigoriev I.V."/>
            <person name="Debuchy R."/>
            <person name="Gladieux P."/>
            <person name="Thoren M.H."/>
            <person name="Johannesson H."/>
        </authorList>
    </citation>
    <scope>NUCLEOTIDE SEQUENCE</scope>
    <source>
        <strain evidence="11">CBS 990.96</strain>
    </source>
</reference>
<name>A0AAN7C042_9PEZI</name>
<dbReference type="AlphaFoldDB" id="A0AAN7C042"/>
<dbReference type="SMART" id="SM00450">
    <property type="entry name" value="RHOD"/>
    <property type="match status" value="1"/>
</dbReference>
<dbReference type="Gene3D" id="3.40.250.10">
    <property type="entry name" value="Rhodanese-like domain"/>
    <property type="match status" value="1"/>
</dbReference>
<evidence type="ECO:0000256" key="6">
    <source>
        <dbReference type="ARBA" id="ARBA00022801"/>
    </source>
</evidence>
<evidence type="ECO:0000256" key="8">
    <source>
        <dbReference type="SAM" id="MobiDB-lite"/>
    </source>
</evidence>
<dbReference type="PANTHER" id="PTHR24006:SF888">
    <property type="entry name" value="UBIQUITIN CARBOXYL-TERMINAL HYDROLASE 30"/>
    <property type="match status" value="1"/>
</dbReference>
<feature type="region of interest" description="Disordered" evidence="8">
    <location>
        <begin position="458"/>
        <end position="477"/>
    </location>
</feature>
<dbReference type="PROSITE" id="PS50235">
    <property type="entry name" value="USP_3"/>
    <property type="match status" value="1"/>
</dbReference>
<dbReference type="InterPro" id="IPR018200">
    <property type="entry name" value="USP_CS"/>
</dbReference>
<evidence type="ECO:0000256" key="2">
    <source>
        <dbReference type="ARBA" id="ARBA00009085"/>
    </source>
</evidence>
<evidence type="ECO:0000313" key="12">
    <source>
        <dbReference type="Proteomes" id="UP001301958"/>
    </source>
</evidence>
<dbReference type="PROSITE" id="PS00972">
    <property type="entry name" value="USP_1"/>
    <property type="match status" value="1"/>
</dbReference>
<dbReference type="EC" id="3.4.19.12" evidence="3"/>
<keyword evidence="12" id="KW-1185">Reference proteome</keyword>
<keyword evidence="7" id="KW-0788">Thiol protease</keyword>
<reference evidence="11" key="1">
    <citation type="journal article" date="2023" name="Mol. Phylogenet. Evol.">
        <title>Genome-scale phylogeny and comparative genomics of the fungal order Sordariales.</title>
        <authorList>
            <person name="Hensen N."/>
            <person name="Bonometti L."/>
            <person name="Westerberg I."/>
            <person name="Brannstrom I.O."/>
            <person name="Guillou S."/>
            <person name="Cros-Aarteil S."/>
            <person name="Calhoun S."/>
            <person name="Haridas S."/>
            <person name="Kuo A."/>
            <person name="Mondo S."/>
            <person name="Pangilinan J."/>
            <person name="Riley R."/>
            <person name="LaButti K."/>
            <person name="Andreopoulos B."/>
            <person name="Lipzen A."/>
            <person name="Chen C."/>
            <person name="Yan M."/>
            <person name="Daum C."/>
            <person name="Ng V."/>
            <person name="Clum A."/>
            <person name="Steindorff A."/>
            <person name="Ohm R.A."/>
            <person name="Martin F."/>
            <person name="Silar P."/>
            <person name="Natvig D.O."/>
            <person name="Lalanne C."/>
            <person name="Gautier V."/>
            <person name="Ament-Velasquez S.L."/>
            <person name="Kruys A."/>
            <person name="Hutchinson M.I."/>
            <person name="Powell A.J."/>
            <person name="Barry K."/>
            <person name="Miller A.N."/>
            <person name="Grigoriev I.V."/>
            <person name="Debuchy R."/>
            <person name="Gladieux P."/>
            <person name="Hiltunen Thoren M."/>
            <person name="Johannesson H."/>
        </authorList>
    </citation>
    <scope>NUCLEOTIDE SEQUENCE</scope>
    <source>
        <strain evidence="11">CBS 990.96</strain>
    </source>
</reference>
<dbReference type="Pfam" id="PF00443">
    <property type="entry name" value="UCH"/>
    <property type="match status" value="1"/>
</dbReference>
<dbReference type="InterPro" id="IPR038765">
    <property type="entry name" value="Papain-like_cys_pep_sf"/>
</dbReference>
<dbReference type="EMBL" id="MU865287">
    <property type="protein sequence ID" value="KAK4232601.1"/>
    <property type="molecule type" value="Genomic_DNA"/>
</dbReference>
<dbReference type="GO" id="GO:0005829">
    <property type="term" value="C:cytosol"/>
    <property type="evidence" value="ECO:0007669"/>
    <property type="project" value="TreeGrafter"/>
</dbReference>
<dbReference type="InterPro" id="IPR001394">
    <property type="entry name" value="Peptidase_C19_UCH"/>
</dbReference>
<dbReference type="PANTHER" id="PTHR24006">
    <property type="entry name" value="UBIQUITIN CARBOXYL-TERMINAL HYDROLASE"/>
    <property type="match status" value="1"/>
</dbReference>
<dbReference type="InterPro" id="IPR036873">
    <property type="entry name" value="Rhodanese-like_dom_sf"/>
</dbReference>
<dbReference type="SUPFAM" id="SSF54001">
    <property type="entry name" value="Cysteine proteinases"/>
    <property type="match status" value="1"/>
</dbReference>
<protein>
    <recommendedName>
        <fullName evidence="3">ubiquitinyl hydrolase 1</fullName>
        <ecNumber evidence="3">3.4.19.12</ecNumber>
    </recommendedName>
</protein>
<dbReference type="GO" id="GO:0005634">
    <property type="term" value="C:nucleus"/>
    <property type="evidence" value="ECO:0007669"/>
    <property type="project" value="TreeGrafter"/>
</dbReference>
<feature type="compositionally biased region" description="Gly residues" evidence="8">
    <location>
        <begin position="14"/>
        <end position="23"/>
    </location>
</feature>
<accession>A0AAN7C042</accession>
<comment type="similarity">
    <text evidence="2">Belongs to the peptidase C19 family.</text>
</comment>
<evidence type="ECO:0000259" key="10">
    <source>
        <dbReference type="PROSITE" id="PS50235"/>
    </source>
</evidence>
<dbReference type="CDD" id="cd02257">
    <property type="entry name" value="Peptidase_C19"/>
    <property type="match status" value="1"/>
</dbReference>
<gene>
    <name evidence="11" type="ORF">QBC38DRAFT_6120</name>
</gene>
<evidence type="ECO:0000256" key="3">
    <source>
        <dbReference type="ARBA" id="ARBA00012759"/>
    </source>
</evidence>
<feature type="compositionally biased region" description="Basic and acidic residues" evidence="8">
    <location>
        <begin position="458"/>
        <end position="471"/>
    </location>
</feature>
<evidence type="ECO:0000256" key="4">
    <source>
        <dbReference type="ARBA" id="ARBA00022670"/>
    </source>
</evidence>
<feature type="domain" description="USP" evidence="10">
    <location>
        <begin position="616"/>
        <end position="994"/>
    </location>
</feature>
<proteinExistence type="inferred from homology"/>
<dbReference type="Gene3D" id="3.90.70.10">
    <property type="entry name" value="Cysteine proteinases"/>
    <property type="match status" value="1"/>
</dbReference>
<evidence type="ECO:0000256" key="5">
    <source>
        <dbReference type="ARBA" id="ARBA00022786"/>
    </source>
</evidence>
<dbReference type="Pfam" id="PF00581">
    <property type="entry name" value="Rhodanese"/>
    <property type="match status" value="1"/>
</dbReference>
<evidence type="ECO:0000313" key="11">
    <source>
        <dbReference type="EMBL" id="KAK4232601.1"/>
    </source>
</evidence>
<dbReference type="SUPFAM" id="SSF52821">
    <property type="entry name" value="Rhodanese/Cell cycle control phosphatase"/>
    <property type="match status" value="1"/>
</dbReference>
<dbReference type="GO" id="GO:0004843">
    <property type="term" value="F:cysteine-type deubiquitinase activity"/>
    <property type="evidence" value="ECO:0007669"/>
    <property type="project" value="UniProtKB-EC"/>
</dbReference>
<feature type="domain" description="Rhodanese" evidence="9">
    <location>
        <begin position="348"/>
        <end position="498"/>
    </location>
</feature>
<dbReference type="InterPro" id="IPR050164">
    <property type="entry name" value="Peptidase_C19"/>
</dbReference>